<feature type="non-terminal residue" evidence="2">
    <location>
        <position position="1"/>
    </location>
</feature>
<dbReference type="RefSeq" id="WP_039326434.1">
    <property type="nucleotide sequence ID" value="NZ_JQHM01000072.1"/>
</dbReference>
<gene>
    <name evidence="2" type="ORF">KP22_21685</name>
</gene>
<dbReference type="InterPro" id="IPR013783">
    <property type="entry name" value="Ig-like_fold"/>
</dbReference>
<name>A0A093RAY0_9GAMM</name>
<comment type="caution">
    <text evidence="2">The sequence shown here is derived from an EMBL/GenBank/DDBJ whole genome shotgun (WGS) entry which is preliminary data.</text>
</comment>
<dbReference type="AlphaFoldDB" id="A0A093RAY0"/>
<feature type="domain" description="Bacterial Ig-like" evidence="1">
    <location>
        <begin position="2"/>
        <end position="63"/>
    </location>
</feature>
<proteinExistence type="predicted"/>
<evidence type="ECO:0000313" key="3">
    <source>
        <dbReference type="Proteomes" id="UP000032874"/>
    </source>
</evidence>
<dbReference type="Pfam" id="PF19077">
    <property type="entry name" value="Big_13"/>
    <property type="match status" value="1"/>
</dbReference>
<accession>A0A093RAY0</accession>
<dbReference type="Gene3D" id="2.60.40.10">
    <property type="entry name" value="Immunoglobulins"/>
    <property type="match status" value="2"/>
</dbReference>
<evidence type="ECO:0000313" key="2">
    <source>
        <dbReference type="EMBL" id="KFW97528.1"/>
    </source>
</evidence>
<dbReference type="EMBL" id="JQHM01000072">
    <property type="protein sequence ID" value="KFW97528.1"/>
    <property type="molecule type" value="Genomic_DNA"/>
</dbReference>
<protein>
    <submittedName>
        <fullName evidence="2">Large repetitive protein</fullName>
    </submittedName>
</protein>
<evidence type="ECO:0000259" key="1">
    <source>
        <dbReference type="Pfam" id="PF19077"/>
    </source>
</evidence>
<reference evidence="2 3" key="1">
    <citation type="submission" date="2014-08" db="EMBL/GenBank/DDBJ databases">
        <title>Genome sequences of NCPPB Pectobacterium isolates.</title>
        <authorList>
            <person name="Glover R.H."/>
            <person name="Sapp M."/>
            <person name="Elphinstone J."/>
        </authorList>
    </citation>
    <scope>NUCLEOTIDE SEQUENCE [LARGE SCALE GENOMIC DNA]</scope>
    <source>
        <strain evidence="2 3">NCPPB 2795</strain>
    </source>
</reference>
<feature type="non-terminal residue" evidence="2">
    <location>
        <position position="125"/>
    </location>
</feature>
<organism evidence="2 3">
    <name type="scientific">Pectobacterium betavasculorum</name>
    <dbReference type="NCBI Taxonomy" id="55207"/>
    <lineage>
        <taxon>Bacteria</taxon>
        <taxon>Pseudomonadati</taxon>
        <taxon>Pseudomonadota</taxon>
        <taxon>Gammaproteobacteria</taxon>
        <taxon>Enterobacterales</taxon>
        <taxon>Pectobacteriaceae</taxon>
        <taxon>Pectobacterium</taxon>
    </lineage>
</organism>
<dbReference type="InterPro" id="IPR044016">
    <property type="entry name" value="Big_13"/>
</dbReference>
<dbReference type="NCBIfam" id="NF012196">
    <property type="entry name" value="Ig_like_ice"/>
    <property type="match status" value="1"/>
</dbReference>
<dbReference type="STRING" id="55207.KP22_21685"/>
<dbReference type="eggNOG" id="COG2373">
    <property type="taxonomic scope" value="Bacteria"/>
</dbReference>
<sequence length="125" mass="12849">QTVSVTLNGMTYTGTVAADGSWKVTIPADVLQALTNGDYTLSVSLTDKAGNTTTQSKTVTVNTNIDAINIGTVSVDNHLNALEAQQPLTINGTTAHIAAGQTVTLTLNGKAYTATVGSDGHWSVT</sequence>
<dbReference type="InterPro" id="IPR049826">
    <property type="entry name" value="Ig-like_ice"/>
</dbReference>
<dbReference type="Proteomes" id="UP000032874">
    <property type="component" value="Unassembled WGS sequence"/>
</dbReference>
<dbReference type="NCBIfam" id="NF033510">
    <property type="entry name" value="Ca_tandemer"/>
    <property type="match status" value="2"/>
</dbReference>